<dbReference type="EMBL" id="JAFBDZ010000003">
    <property type="protein sequence ID" value="MBM7586835.1"/>
    <property type="molecule type" value="Genomic_DNA"/>
</dbReference>
<comment type="caution">
    <text evidence="3">The sequence shown here is derived from an EMBL/GenBank/DDBJ whole genome shotgun (WGS) entry which is preliminary data.</text>
</comment>
<evidence type="ECO:0000313" key="4">
    <source>
        <dbReference type="Proteomes" id="UP001646157"/>
    </source>
</evidence>
<sequence length="399" mass="44968">MNIGLINTGGQGTIPSEKLGIFKQKYNGSFSAIMGNMRTPLIGLSENEASNIQNILNLLSGKLELDGWEVEGSKSFTLMDALKALGVDLKEFKQLVAKIKESIQQIKPELQQTIKSLESFDEEEMLFDTLQLIQYLPVVDFKKLPKVEMNHLFSIAKVFQTLQGQADTLKQAEKRFLLNSFLHDMTEKLEVIMANQNSKSSHLHDVLKKAYISIETASAENSIEIKPKNTGILLNTGQPMPKVEQLTLFLTKSDNANINYEQFVKEFSNMLSKSQLMKNPNMNKLLVKLYPEHLGTLRIELVQKDGMMTAKILTSTAGVKEILDSQIHALKQALTSQNLQVDKIEISQSMHDSPKQSDRSSTGQHGNQQQSKHSQQEHASEKDEDIDKSFKELLMKMEE</sequence>
<reference evidence="3 4" key="1">
    <citation type="submission" date="2021-01" db="EMBL/GenBank/DDBJ databases">
        <title>Genomic Encyclopedia of Type Strains, Phase IV (KMG-IV): sequencing the most valuable type-strain genomes for metagenomic binning, comparative biology and taxonomic classification.</title>
        <authorList>
            <person name="Goeker M."/>
        </authorList>
    </citation>
    <scope>NUCLEOTIDE SEQUENCE [LARGE SCALE GENOMIC DNA]</scope>
    <source>
        <strain evidence="3 4">DSM 24834</strain>
    </source>
</reference>
<dbReference type="RefSeq" id="WP_205174009.1">
    <property type="nucleotide sequence ID" value="NZ_JAFBDZ010000003.1"/>
</dbReference>
<dbReference type="InterPro" id="IPR038610">
    <property type="entry name" value="FliK-like_C_sf"/>
</dbReference>
<dbReference type="Gene3D" id="3.30.750.140">
    <property type="match status" value="1"/>
</dbReference>
<organism evidence="3 4">
    <name type="scientific">Rossellomorea pakistanensis</name>
    <dbReference type="NCBI Taxonomy" id="992288"/>
    <lineage>
        <taxon>Bacteria</taxon>
        <taxon>Bacillati</taxon>
        <taxon>Bacillota</taxon>
        <taxon>Bacilli</taxon>
        <taxon>Bacillales</taxon>
        <taxon>Bacillaceae</taxon>
        <taxon>Rossellomorea</taxon>
    </lineage>
</organism>
<evidence type="ECO:0000259" key="2">
    <source>
        <dbReference type="Pfam" id="PF02120"/>
    </source>
</evidence>
<evidence type="ECO:0000313" key="3">
    <source>
        <dbReference type="EMBL" id="MBM7586835.1"/>
    </source>
</evidence>
<keyword evidence="3" id="KW-0966">Cell projection</keyword>
<accession>A0ABS2NG62</accession>
<feature type="compositionally biased region" description="Polar residues" evidence="1">
    <location>
        <begin position="359"/>
        <end position="373"/>
    </location>
</feature>
<feature type="domain" description="Flagellar hook-length control protein-like C-terminal" evidence="2">
    <location>
        <begin position="274"/>
        <end position="351"/>
    </location>
</feature>
<gene>
    <name evidence="3" type="ORF">JOC86_003387</name>
</gene>
<keyword evidence="4" id="KW-1185">Reference proteome</keyword>
<dbReference type="Proteomes" id="UP001646157">
    <property type="component" value="Unassembled WGS sequence"/>
</dbReference>
<dbReference type="InterPro" id="IPR021136">
    <property type="entry name" value="Flagellar_hook_control-like_C"/>
</dbReference>
<evidence type="ECO:0000256" key="1">
    <source>
        <dbReference type="SAM" id="MobiDB-lite"/>
    </source>
</evidence>
<keyword evidence="3" id="KW-0282">Flagellum</keyword>
<dbReference type="CDD" id="cd17470">
    <property type="entry name" value="T3SS_Flik_C"/>
    <property type="match status" value="1"/>
</dbReference>
<feature type="compositionally biased region" description="Basic and acidic residues" evidence="1">
    <location>
        <begin position="374"/>
        <end position="399"/>
    </location>
</feature>
<keyword evidence="3" id="KW-0969">Cilium</keyword>
<protein>
    <submittedName>
        <fullName evidence="3">Flagellar hook-length control protein FliK</fullName>
    </submittedName>
</protein>
<name>A0ABS2NG62_9BACI</name>
<proteinExistence type="predicted"/>
<feature type="region of interest" description="Disordered" evidence="1">
    <location>
        <begin position="349"/>
        <end position="399"/>
    </location>
</feature>
<dbReference type="Pfam" id="PF02120">
    <property type="entry name" value="Flg_hook"/>
    <property type="match status" value="1"/>
</dbReference>